<keyword evidence="3" id="KW-1185">Reference proteome</keyword>
<dbReference type="EMBL" id="MNAD01000406">
    <property type="protein sequence ID" value="OJT13469.1"/>
    <property type="molecule type" value="Genomic_DNA"/>
</dbReference>
<evidence type="ECO:0000313" key="2">
    <source>
        <dbReference type="EMBL" id="OJT13469.1"/>
    </source>
</evidence>
<reference evidence="2 3" key="1">
    <citation type="submission" date="2016-10" db="EMBL/GenBank/DDBJ databases">
        <title>Genome sequence of the basidiomycete white-rot fungus Trametes pubescens.</title>
        <authorList>
            <person name="Makela M.R."/>
            <person name="Granchi Z."/>
            <person name="Peng M."/>
            <person name="De Vries R.P."/>
            <person name="Grigoriev I."/>
            <person name="Riley R."/>
            <person name="Hilden K."/>
        </authorList>
    </citation>
    <scope>NUCLEOTIDE SEQUENCE [LARGE SCALE GENOMIC DNA]</scope>
    <source>
        <strain evidence="2 3">FBCC735</strain>
    </source>
</reference>
<comment type="caution">
    <text evidence="2">The sequence shown here is derived from an EMBL/GenBank/DDBJ whole genome shotgun (WGS) entry which is preliminary data.</text>
</comment>
<name>A0A1M2W0S2_TRAPU</name>
<protein>
    <submittedName>
        <fullName evidence="2">Uncharacterized protein</fullName>
    </submittedName>
</protein>
<accession>A0A1M2W0S2</accession>
<evidence type="ECO:0000313" key="3">
    <source>
        <dbReference type="Proteomes" id="UP000184267"/>
    </source>
</evidence>
<dbReference type="OrthoDB" id="5370359at2759"/>
<dbReference type="AlphaFoldDB" id="A0A1M2W0S2"/>
<organism evidence="2 3">
    <name type="scientific">Trametes pubescens</name>
    <name type="common">White-rot fungus</name>
    <dbReference type="NCBI Taxonomy" id="154538"/>
    <lineage>
        <taxon>Eukaryota</taxon>
        <taxon>Fungi</taxon>
        <taxon>Dikarya</taxon>
        <taxon>Basidiomycota</taxon>
        <taxon>Agaricomycotina</taxon>
        <taxon>Agaricomycetes</taxon>
        <taxon>Polyporales</taxon>
        <taxon>Polyporaceae</taxon>
        <taxon>Trametes</taxon>
    </lineage>
</organism>
<proteinExistence type="predicted"/>
<dbReference type="OMA" id="NSAKFAY"/>
<gene>
    <name evidence="2" type="ORF">TRAPUB_9999</name>
</gene>
<evidence type="ECO:0000256" key="1">
    <source>
        <dbReference type="SAM" id="MobiDB-lite"/>
    </source>
</evidence>
<sequence>MVLTASAGGKKRKNDENTPVAVPMKKARTLKDGAHSAVAVLVDTILANPKACAVPSGDEAVRSILVDIALYARALEQQEPPLPPAIANPTASSSATTSVAVVATAKSLEQLKEEAETIRRTAQAGIIKQMGWKPTCNTGRTKWCYDGFCPDPEVFGVLMGLGGPPKFSIQKIKTDEFTKLMGGIEGSVRYASLYITSPQVTVRWIGNGEFKFNGLYGKYQSNKTALR</sequence>
<dbReference type="Proteomes" id="UP000184267">
    <property type="component" value="Unassembled WGS sequence"/>
</dbReference>
<feature type="region of interest" description="Disordered" evidence="1">
    <location>
        <begin position="1"/>
        <end position="21"/>
    </location>
</feature>